<dbReference type="RefSeq" id="WP_233053911.1">
    <property type="nucleotide sequence ID" value="NZ_JAIMJA010000017.1"/>
</dbReference>
<keyword evidence="2 10" id="KW-0813">Transport</keyword>
<comment type="similarity">
    <text evidence="10 12">Belongs to the TonB-dependent receptor family.</text>
</comment>
<feature type="short sequence motif" description="TonB box" evidence="11">
    <location>
        <begin position="28"/>
        <end position="34"/>
    </location>
</feature>
<dbReference type="SUPFAM" id="SSF56935">
    <property type="entry name" value="Porins"/>
    <property type="match status" value="1"/>
</dbReference>
<keyword evidence="7 11" id="KW-0798">TonB box</keyword>
<keyword evidence="5 13" id="KW-0732">Signal</keyword>
<evidence type="ECO:0000256" key="5">
    <source>
        <dbReference type="ARBA" id="ARBA00022729"/>
    </source>
</evidence>
<keyword evidence="16" id="KW-0675">Receptor</keyword>
<dbReference type="Pfam" id="PF00593">
    <property type="entry name" value="TonB_dep_Rec_b-barrel"/>
    <property type="match status" value="1"/>
</dbReference>
<evidence type="ECO:0000256" key="12">
    <source>
        <dbReference type="RuleBase" id="RU003357"/>
    </source>
</evidence>
<feature type="chain" id="PRO_5046230441" evidence="13">
    <location>
        <begin position="21"/>
        <end position="600"/>
    </location>
</feature>
<organism evidence="16 17">
    <name type="scientific">Motilimonas cestriensis</name>
    <dbReference type="NCBI Taxonomy" id="2742685"/>
    <lineage>
        <taxon>Bacteria</taxon>
        <taxon>Pseudomonadati</taxon>
        <taxon>Pseudomonadota</taxon>
        <taxon>Gammaproteobacteria</taxon>
        <taxon>Alteromonadales</taxon>
        <taxon>Alteromonadales genera incertae sedis</taxon>
        <taxon>Motilimonas</taxon>
    </lineage>
</organism>
<name>A0ABS8WDC1_9GAMM</name>
<dbReference type="Gene3D" id="2.170.130.10">
    <property type="entry name" value="TonB-dependent receptor, plug domain"/>
    <property type="match status" value="1"/>
</dbReference>
<dbReference type="EMBL" id="JAIMJA010000017">
    <property type="protein sequence ID" value="MCE2596265.1"/>
    <property type="molecule type" value="Genomic_DNA"/>
</dbReference>
<dbReference type="PANTHER" id="PTHR30069:SF53">
    <property type="entry name" value="COLICIN I RECEPTOR-RELATED"/>
    <property type="match status" value="1"/>
</dbReference>
<evidence type="ECO:0000256" key="10">
    <source>
        <dbReference type="PROSITE-ProRule" id="PRU01360"/>
    </source>
</evidence>
<gene>
    <name evidence="16" type="ORF">K6Y31_15790</name>
</gene>
<evidence type="ECO:0000256" key="11">
    <source>
        <dbReference type="PROSITE-ProRule" id="PRU10143"/>
    </source>
</evidence>
<evidence type="ECO:0000256" key="1">
    <source>
        <dbReference type="ARBA" id="ARBA00004571"/>
    </source>
</evidence>
<dbReference type="Gene3D" id="2.40.170.20">
    <property type="entry name" value="TonB-dependent receptor, beta-barrel domain"/>
    <property type="match status" value="1"/>
</dbReference>
<evidence type="ECO:0000256" key="6">
    <source>
        <dbReference type="ARBA" id="ARBA00023065"/>
    </source>
</evidence>
<reference evidence="16 17" key="1">
    <citation type="journal article" date="2022" name="Environ. Microbiol. Rep.">
        <title>Eco-phylogenetic analyses reveal divergent evolution of vitamin B12 metabolism in the marine bacterial family 'Psychromonadaceae'.</title>
        <authorList>
            <person name="Jin X."/>
            <person name="Yang Y."/>
            <person name="Cao H."/>
            <person name="Gao B."/>
            <person name="Zhao Z."/>
        </authorList>
    </citation>
    <scope>NUCLEOTIDE SEQUENCE [LARGE SCALE GENOMIC DNA]</scope>
    <source>
        <strain evidence="16 17">MKS20</strain>
    </source>
</reference>
<keyword evidence="4 10" id="KW-0812">Transmembrane</keyword>
<dbReference type="InterPro" id="IPR012910">
    <property type="entry name" value="Plug_dom"/>
</dbReference>
<evidence type="ECO:0000256" key="13">
    <source>
        <dbReference type="SAM" id="SignalP"/>
    </source>
</evidence>
<feature type="signal peptide" evidence="13">
    <location>
        <begin position="1"/>
        <end position="20"/>
    </location>
</feature>
<dbReference type="InterPro" id="IPR037066">
    <property type="entry name" value="Plug_dom_sf"/>
</dbReference>
<comment type="subcellular location">
    <subcellularLocation>
        <location evidence="1 10">Cell outer membrane</location>
        <topology evidence="1 10">Multi-pass membrane protein</topology>
    </subcellularLocation>
</comment>
<sequence length="600" mass="66885">MKKTLLAVAMTPLCLPYATAKNIAADDTIIVTANRTEQPLASSLASVAVIEKEEIEAIQAKSFAEVLRRLPGIQVNEGGFGQQTDIFVRGSSSKHLLLLINGVRIGSATTGSANFGQIPLTGIERIEFVRGPRAAIYGSDAIGGVINVITSYQGEEYGAVSGSLGSREFSSIETAAAAALKDDAWVKFAVKHDNAEGFSAQKAPVDQDKDGFYNTSFVAELGKQFNQQWRASLQGYFQQGKSEYDSKWADSTYSETENYNVAAKVNYQGEWWFSELTLATNQDKSDDYSTTSHDVFKTNRDLVNFLVSVPANEATTVTSGLEWYQDEVGTDSAAYAKSKRYNKAIYINLDYQLALLSLEASARLDDNESYGSKTTWQLATGYQVVDQVRLLGSIGTAFKAPTFNDLYYPESPYNKGNPKLKPEQSLSYDLGLEVTLDSVDLRFTAYQSEIEDLIIWPAPTYYMPENVSKANIKGLEFQADFATGELNHQLSYDHVSAKDKATNKYLTRRARHLAKWNLNYRYQDLQFDVTTLYQGDSYDNAANTNKLKGYFLADLATSYYFSNGLVLRGRIANLFDKQYEVKKNYNTAERSYYVTGSYRF</sequence>
<proteinExistence type="inferred from homology"/>
<evidence type="ECO:0000256" key="7">
    <source>
        <dbReference type="ARBA" id="ARBA00023077"/>
    </source>
</evidence>
<keyword evidence="17" id="KW-1185">Reference proteome</keyword>
<evidence type="ECO:0000256" key="2">
    <source>
        <dbReference type="ARBA" id="ARBA00022448"/>
    </source>
</evidence>
<dbReference type="Proteomes" id="UP001201273">
    <property type="component" value="Unassembled WGS sequence"/>
</dbReference>
<dbReference type="InterPro" id="IPR039426">
    <property type="entry name" value="TonB-dep_rcpt-like"/>
</dbReference>
<feature type="domain" description="TonB-dependent receptor-like beta-barrel" evidence="14">
    <location>
        <begin position="218"/>
        <end position="574"/>
    </location>
</feature>
<evidence type="ECO:0000256" key="9">
    <source>
        <dbReference type="ARBA" id="ARBA00023237"/>
    </source>
</evidence>
<evidence type="ECO:0000256" key="4">
    <source>
        <dbReference type="ARBA" id="ARBA00022692"/>
    </source>
</evidence>
<dbReference type="PANTHER" id="PTHR30069">
    <property type="entry name" value="TONB-DEPENDENT OUTER MEMBRANE RECEPTOR"/>
    <property type="match status" value="1"/>
</dbReference>
<dbReference type="InterPro" id="IPR036942">
    <property type="entry name" value="Beta-barrel_TonB_sf"/>
</dbReference>
<dbReference type="Pfam" id="PF07715">
    <property type="entry name" value="Plug"/>
    <property type="match status" value="1"/>
</dbReference>
<dbReference type="PROSITE" id="PS52016">
    <property type="entry name" value="TONB_DEPENDENT_REC_3"/>
    <property type="match status" value="1"/>
</dbReference>
<evidence type="ECO:0000256" key="8">
    <source>
        <dbReference type="ARBA" id="ARBA00023136"/>
    </source>
</evidence>
<evidence type="ECO:0000313" key="17">
    <source>
        <dbReference type="Proteomes" id="UP001201273"/>
    </source>
</evidence>
<accession>A0ABS8WDC1</accession>
<keyword evidence="8 10" id="KW-0472">Membrane</keyword>
<feature type="domain" description="TonB-dependent receptor plug" evidence="15">
    <location>
        <begin position="41"/>
        <end position="145"/>
    </location>
</feature>
<protein>
    <submittedName>
        <fullName evidence="16">TonB-dependent receptor</fullName>
    </submittedName>
</protein>
<dbReference type="CDD" id="cd01347">
    <property type="entry name" value="ligand_gated_channel"/>
    <property type="match status" value="1"/>
</dbReference>
<evidence type="ECO:0000313" key="16">
    <source>
        <dbReference type="EMBL" id="MCE2596265.1"/>
    </source>
</evidence>
<keyword evidence="3 10" id="KW-1134">Transmembrane beta strand</keyword>
<comment type="caution">
    <text evidence="16">The sequence shown here is derived from an EMBL/GenBank/DDBJ whole genome shotgun (WGS) entry which is preliminary data.</text>
</comment>
<evidence type="ECO:0000259" key="14">
    <source>
        <dbReference type="Pfam" id="PF00593"/>
    </source>
</evidence>
<evidence type="ECO:0000259" key="15">
    <source>
        <dbReference type="Pfam" id="PF07715"/>
    </source>
</evidence>
<dbReference type="InterPro" id="IPR000531">
    <property type="entry name" value="Beta-barrel_TonB"/>
</dbReference>
<keyword evidence="6" id="KW-0406">Ion transport</keyword>
<keyword evidence="9 10" id="KW-0998">Cell outer membrane</keyword>
<evidence type="ECO:0000256" key="3">
    <source>
        <dbReference type="ARBA" id="ARBA00022452"/>
    </source>
</evidence>
<dbReference type="InterPro" id="IPR010916">
    <property type="entry name" value="TonB_box_CS"/>
</dbReference>
<dbReference type="PROSITE" id="PS00430">
    <property type="entry name" value="TONB_DEPENDENT_REC_1"/>
    <property type="match status" value="1"/>
</dbReference>